<evidence type="ECO:0000313" key="5">
    <source>
        <dbReference type="Proteomes" id="UP000019149"/>
    </source>
</evidence>
<dbReference type="SUPFAM" id="SSF47954">
    <property type="entry name" value="Cyclin-like"/>
    <property type="match status" value="1"/>
</dbReference>
<dbReference type="InterPro" id="IPR006671">
    <property type="entry name" value="Cyclin_N"/>
</dbReference>
<proteinExistence type="predicted"/>
<dbReference type="CTD" id="36346289"/>
<organism evidence="4 5">
    <name type="scientific">Echinococcus granulosus</name>
    <name type="common">Hydatid tapeworm</name>
    <dbReference type="NCBI Taxonomy" id="6210"/>
    <lineage>
        <taxon>Eukaryota</taxon>
        <taxon>Metazoa</taxon>
        <taxon>Spiralia</taxon>
        <taxon>Lophotrochozoa</taxon>
        <taxon>Platyhelminthes</taxon>
        <taxon>Cestoda</taxon>
        <taxon>Eucestoda</taxon>
        <taxon>Cyclophyllidea</taxon>
        <taxon>Taeniidae</taxon>
        <taxon>Echinococcus</taxon>
        <taxon>Echinococcus granulosus group</taxon>
    </lineage>
</organism>
<sequence length="360" mass="41598">MNPPVHSTPRTDCAKRPVDEYFQEEYSEISATSQSLLKYIQQIRFDDSFELGYSDPSFSYARTDQDENIVRDFKLCGLQQSGVSFSYRQMVYGALLRVQVASDTSTEALHLAIAYADRYTWLQTTYPLGFESMAHGALWLAVKVLTPETPIIGPLMEVMASERFTVEEIEDWAEQLRLILGPDLHYPTPHSYLDKFLAKCGDFPPCHIKLFTTICYYLLDLGLMEYDLARRPAYLRCAAVVYVLRRLLRCTGYVLGGSPSYHQYDMLNYWPMEVERYSRCKEDRDLYETALAYAKLMEEAKKYQYQGSQIPLILLPIIEKYMDWAYSRVAANALVTNFDLEEVMCPNGAEEMTPLLREPK</sequence>
<dbReference type="Gene3D" id="1.10.472.10">
    <property type="entry name" value="Cyclin-like"/>
    <property type="match status" value="2"/>
</dbReference>
<evidence type="ECO:0000259" key="3">
    <source>
        <dbReference type="Pfam" id="PF02984"/>
    </source>
</evidence>
<accession>W6U212</accession>
<dbReference type="EMBL" id="APAU02000236">
    <property type="protein sequence ID" value="EUB54561.1"/>
    <property type="molecule type" value="Genomic_DNA"/>
</dbReference>
<gene>
    <name evidence="4" type="ORF">EGR_10574</name>
</gene>
<dbReference type="InterPro" id="IPR004367">
    <property type="entry name" value="Cyclin_C-dom"/>
</dbReference>
<comment type="caution">
    <text evidence="4">The sequence shown here is derived from an EMBL/GenBank/DDBJ whole genome shotgun (WGS) entry which is preliminary data.</text>
</comment>
<dbReference type="OMA" id="WPMEVER"/>
<evidence type="ECO:0000313" key="4">
    <source>
        <dbReference type="EMBL" id="EUB54561.1"/>
    </source>
</evidence>
<feature type="domain" description="Cyclin C-terminal" evidence="3">
    <location>
        <begin position="187"/>
        <end position="297"/>
    </location>
</feature>
<dbReference type="KEGG" id="egl:EGR_10574"/>
<feature type="domain" description="Cyclin N-terminal" evidence="2">
    <location>
        <begin position="60"/>
        <end position="175"/>
    </location>
</feature>
<dbReference type="OrthoDB" id="5590282at2759"/>
<dbReference type="Pfam" id="PF02984">
    <property type="entry name" value="Cyclin_C"/>
    <property type="match status" value="1"/>
</dbReference>
<dbReference type="InterPro" id="IPR036915">
    <property type="entry name" value="Cyclin-like_sf"/>
</dbReference>
<dbReference type="GeneID" id="36346289"/>
<evidence type="ECO:0000259" key="2">
    <source>
        <dbReference type="Pfam" id="PF00134"/>
    </source>
</evidence>
<keyword evidence="5" id="KW-1185">Reference proteome</keyword>
<dbReference type="STRING" id="6210.W6U212"/>
<dbReference type="Proteomes" id="UP000019149">
    <property type="component" value="Unassembled WGS sequence"/>
</dbReference>
<dbReference type="AlphaFoldDB" id="W6U212"/>
<dbReference type="Pfam" id="PF00134">
    <property type="entry name" value="Cyclin_N"/>
    <property type="match status" value="1"/>
</dbReference>
<reference evidence="4 5" key="1">
    <citation type="journal article" date="2013" name="Nat. Genet.">
        <title>The genome of the hydatid tapeworm Echinococcus granulosus.</title>
        <authorList>
            <person name="Zheng H."/>
            <person name="Zhang W."/>
            <person name="Zhang L."/>
            <person name="Zhang Z."/>
            <person name="Li J."/>
            <person name="Lu G."/>
            <person name="Zhu Y."/>
            <person name="Wang Y."/>
            <person name="Huang Y."/>
            <person name="Liu J."/>
            <person name="Kang H."/>
            <person name="Chen J."/>
            <person name="Wang L."/>
            <person name="Chen A."/>
            <person name="Yu S."/>
            <person name="Gao Z."/>
            <person name="Jin L."/>
            <person name="Gu W."/>
            <person name="Wang Z."/>
            <person name="Zhao L."/>
            <person name="Shi B."/>
            <person name="Wen H."/>
            <person name="Lin R."/>
            <person name="Jones M.K."/>
            <person name="Brejova B."/>
            <person name="Vinar T."/>
            <person name="Zhao G."/>
            <person name="McManus D.P."/>
            <person name="Chen Z."/>
            <person name="Zhou Y."/>
            <person name="Wang S."/>
        </authorList>
    </citation>
    <scope>NUCLEOTIDE SEQUENCE [LARGE SCALE GENOMIC DNA]</scope>
</reference>
<name>W6U212_ECHGR</name>
<evidence type="ECO:0000256" key="1">
    <source>
        <dbReference type="ARBA" id="ARBA00023127"/>
    </source>
</evidence>
<dbReference type="RefSeq" id="XP_024345757.1">
    <property type="nucleotide sequence ID" value="XM_024499823.1"/>
</dbReference>
<protein>
    <submittedName>
        <fullName evidence="4">G2/mitotic-specific cyclin cig2</fullName>
    </submittedName>
</protein>
<keyword evidence="1" id="KW-0195">Cyclin</keyword>